<dbReference type="PANTHER" id="PTHR22726">
    <property type="entry name" value="METALLOENDOPEPTIDASE OMA1"/>
    <property type="match status" value="1"/>
</dbReference>
<accession>A0ABX6T123</accession>
<evidence type="ECO:0000313" key="9">
    <source>
        <dbReference type="EMBL" id="QNP43537.1"/>
    </source>
</evidence>
<keyword evidence="5 6" id="KW-0482">Metalloprotease</keyword>
<organism evidence="9 10">
    <name type="scientific">Sphingomonas daechungensis</name>
    <dbReference type="NCBI Taxonomy" id="1176646"/>
    <lineage>
        <taxon>Bacteria</taxon>
        <taxon>Pseudomonadati</taxon>
        <taxon>Pseudomonadota</taxon>
        <taxon>Alphaproteobacteria</taxon>
        <taxon>Sphingomonadales</taxon>
        <taxon>Sphingomonadaceae</taxon>
        <taxon>Sphingomonas</taxon>
    </lineage>
</organism>
<dbReference type="InterPro" id="IPR001915">
    <property type="entry name" value="Peptidase_M48"/>
</dbReference>
<evidence type="ECO:0000313" key="10">
    <source>
        <dbReference type="Proteomes" id="UP000516134"/>
    </source>
</evidence>
<keyword evidence="10" id="KW-1185">Reference proteome</keyword>
<comment type="similarity">
    <text evidence="6">Belongs to the peptidase M48 family.</text>
</comment>
<keyword evidence="4 6" id="KW-0862">Zinc</keyword>
<feature type="compositionally biased region" description="Polar residues" evidence="7">
    <location>
        <begin position="201"/>
        <end position="216"/>
    </location>
</feature>
<dbReference type="PANTHER" id="PTHR22726:SF1">
    <property type="entry name" value="METALLOENDOPEPTIDASE OMA1, MITOCHONDRIAL"/>
    <property type="match status" value="1"/>
</dbReference>
<gene>
    <name evidence="9" type="ORF">H9L15_01800</name>
</gene>
<feature type="region of interest" description="Disordered" evidence="7">
    <location>
        <begin position="1"/>
        <end position="34"/>
    </location>
</feature>
<evidence type="ECO:0000256" key="7">
    <source>
        <dbReference type="SAM" id="MobiDB-lite"/>
    </source>
</evidence>
<evidence type="ECO:0000256" key="6">
    <source>
        <dbReference type="RuleBase" id="RU003983"/>
    </source>
</evidence>
<protein>
    <submittedName>
        <fullName evidence="9">M48 family metalloprotease</fullName>
    </submittedName>
</protein>
<dbReference type="Proteomes" id="UP000516134">
    <property type="component" value="Chromosome"/>
</dbReference>
<dbReference type="InterPro" id="IPR051156">
    <property type="entry name" value="Mito/Outer_Membr_Metalloprot"/>
</dbReference>
<dbReference type="Gene3D" id="3.30.2010.10">
    <property type="entry name" value="Metalloproteases ('zincins'), catalytic domain"/>
    <property type="match status" value="1"/>
</dbReference>
<evidence type="ECO:0000256" key="3">
    <source>
        <dbReference type="ARBA" id="ARBA00022801"/>
    </source>
</evidence>
<dbReference type="Pfam" id="PF01435">
    <property type="entry name" value="Peptidase_M48"/>
    <property type="match status" value="1"/>
</dbReference>
<proteinExistence type="inferred from homology"/>
<evidence type="ECO:0000256" key="5">
    <source>
        <dbReference type="ARBA" id="ARBA00023049"/>
    </source>
</evidence>
<name>A0ABX6T123_9SPHN</name>
<sequence>MRKSRPGAAAAIRPGKPAGTSQAGGRVRGAETGQRASYVDSVGRRVASYSGVAPNAYRFTVLNSAVENAFATPGGYVYITRQLMALMDDESQLAFALGHEVGHVAANHQQARENYAQRSSVMGVLGAILGSVIGGGFGNAVAQMATTRSQMATLSFSRDQEYQADTLGLRYLVNAGYDPAGAAGVLAAITRATALEARVQGQDSRQTPEWASTHPLSENRVQRASLEARQTGRIGTGQKNRDLFLNQLEGVFVDDDPAQGIIDGRTFTHPDLRIYFAVPQGYLMQNGTTEVSISGSAGKAQFSGGRYDGSLENYIGQLLQALGGGQVRMSVPPREGRASTAFPPPTRPLKPTRGQEGWT</sequence>
<keyword evidence="2" id="KW-0479">Metal-binding</keyword>
<keyword evidence="1 6" id="KW-0645">Protease</keyword>
<reference evidence="9 10" key="1">
    <citation type="submission" date="2020-08" db="EMBL/GenBank/DDBJ databases">
        <title>Genome sequence of Sphingomonas daechungensis KACC 18115T.</title>
        <authorList>
            <person name="Hyun D.-W."/>
            <person name="Bae J.-W."/>
        </authorList>
    </citation>
    <scope>NUCLEOTIDE SEQUENCE [LARGE SCALE GENOMIC DNA]</scope>
    <source>
        <strain evidence="9 10">KACC 18115</strain>
    </source>
</reference>
<feature type="region of interest" description="Disordered" evidence="7">
    <location>
        <begin position="332"/>
        <end position="359"/>
    </location>
</feature>
<evidence type="ECO:0000259" key="8">
    <source>
        <dbReference type="Pfam" id="PF01435"/>
    </source>
</evidence>
<feature type="domain" description="Peptidase M48" evidence="8">
    <location>
        <begin position="34"/>
        <end position="225"/>
    </location>
</feature>
<keyword evidence="3 6" id="KW-0378">Hydrolase</keyword>
<comment type="cofactor">
    <cofactor evidence="6">
        <name>Zn(2+)</name>
        <dbReference type="ChEBI" id="CHEBI:29105"/>
    </cofactor>
    <text evidence="6">Binds 1 zinc ion per subunit.</text>
</comment>
<dbReference type="RefSeq" id="WP_187714967.1">
    <property type="nucleotide sequence ID" value="NZ_CP060780.1"/>
</dbReference>
<feature type="region of interest" description="Disordered" evidence="7">
    <location>
        <begin position="199"/>
        <end position="220"/>
    </location>
</feature>
<dbReference type="GO" id="GO:0008237">
    <property type="term" value="F:metallopeptidase activity"/>
    <property type="evidence" value="ECO:0007669"/>
    <property type="project" value="UniProtKB-KW"/>
</dbReference>
<evidence type="ECO:0000256" key="2">
    <source>
        <dbReference type="ARBA" id="ARBA00022723"/>
    </source>
</evidence>
<evidence type="ECO:0000256" key="1">
    <source>
        <dbReference type="ARBA" id="ARBA00022670"/>
    </source>
</evidence>
<evidence type="ECO:0000256" key="4">
    <source>
        <dbReference type="ARBA" id="ARBA00022833"/>
    </source>
</evidence>
<dbReference type="EMBL" id="CP060780">
    <property type="protein sequence ID" value="QNP43537.1"/>
    <property type="molecule type" value="Genomic_DNA"/>
</dbReference>